<proteinExistence type="predicted"/>
<organism evidence="2 3">
    <name type="scientific">Bacteroides helcogenes (strain ATCC 35417 / DSM 20613 / JCM 6297 / CCUG 15421 / P 36-108)</name>
    <dbReference type="NCBI Taxonomy" id="693979"/>
    <lineage>
        <taxon>Bacteria</taxon>
        <taxon>Pseudomonadati</taxon>
        <taxon>Bacteroidota</taxon>
        <taxon>Bacteroidia</taxon>
        <taxon>Bacteroidales</taxon>
        <taxon>Bacteroidaceae</taxon>
        <taxon>Bacteroides</taxon>
    </lineage>
</organism>
<reference key="1">
    <citation type="submission" date="2010-11" db="EMBL/GenBank/DDBJ databases">
        <title>The complete genome of Bacteroides helcogenes P 36-108.</title>
        <authorList>
            <consortium name="US DOE Joint Genome Institute (JGI-PGF)"/>
            <person name="Lucas S."/>
            <person name="Copeland A."/>
            <person name="Lapidus A."/>
            <person name="Bruce D."/>
            <person name="Goodwin L."/>
            <person name="Pitluck S."/>
            <person name="Kyrpides N."/>
            <person name="Mavromatis K."/>
            <person name="Ivanova N."/>
            <person name="Zeytun A."/>
            <person name="Brettin T."/>
            <person name="Detter J.C."/>
            <person name="Tapia R."/>
            <person name="Han C."/>
            <person name="Land M."/>
            <person name="Hauser L."/>
            <person name="Markowitz V."/>
            <person name="Cheng J.-F."/>
            <person name="Hugenholtz P."/>
            <person name="Woyke T."/>
            <person name="Wu D."/>
            <person name="Gronow S."/>
            <person name="Wellnitz S."/>
            <person name="Brambilla E."/>
            <person name="Klenk H.-P."/>
            <person name="Eisen J.A."/>
        </authorList>
    </citation>
    <scope>NUCLEOTIDE SEQUENCE</scope>
    <source>
        <strain>P 36-108</strain>
    </source>
</reference>
<reference evidence="2 3" key="2">
    <citation type="journal article" date="2011" name="Stand. Genomic Sci.">
        <title>Complete genome sequence of Bacteroides helcogenes type strain (P 36-108).</title>
        <authorList>
            <person name="Pati A."/>
            <person name="Gronow S."/>
            <person name="Zeytun A."/>
            <person name="Lapidus A."/>
            <person name="Nolan M."/>
            <person name="Hammon N."/>
            <person name="Deshpande S."/>
            <person name="Cheng J.F."/>
            <person name="Tapia R."/>
            <person name="Han C."/>
            <person name="Goodwin L."/>
            <person name="Pitluck S."/>
            <person name="Liolios K."/>
            <person name="Pagani I."/>
            <person name="Ivanova N."/>
            <person name="Mavromatis K."/>
            <person name="Chen A."/>
            <person name="Palaniappan K."/>
            <person name="Land M."/>
            <person name="Hauser L."/>
            <person name="Chang Y.J."/>
            <person name="Jeffries C.D."/>
            <person name="Detter J.C."/>
            <person name="Brambilla E."/>
            <person name="Rohde M."/>
            <person name="Goker M."/>
            <person name="Woyke T."/>
            <person name="Bristow J."/>
            <person name="Eisen J.A."/>
            <person name="Markowitz V."/>
            <person name="Hugenholtz P."/>
            <person name="Kyrpides N.C."/>
            <person name="Klenk H.P."/>
            <person name="Lucas S."/>
        </authorList>
    </citation>
    <scope>NUCLEOTIDE SEQUENCE [LARGE SCALE GENOMIC DNA]</scope>
    <source>
        <strain evidence="3">ATCC 35417 / DSM 20613 / JCM 6297 / CCUG 15421 / P 36-108</strain>
    </source>
</reference>
<evidence type="ECO:0000313" key="3">
    <source>
        <dbReference type="Proteomes" id="UP000008630"/>
    </source>
</evidence>
<sequence>MPSAFRKAGFTSFLFSLINAAKIRIISEKHVLQHKNIHKIYVLEMKKRFFANLILQICDIDLTFSFFLLLGFAA</sequence>
<name>E6SW88_BACT6</name>
<protein>
    <submittedName>
        <fullName evidence="2">Uncharacterized protein</fullName>
    </submittedName>
</protein>
<gene>
    <name evidence="2" type="ordered locus">Bache_1558</name>
</gene>
<keyword evidence="1" id="KW-0812">Transmembrane</keyword>
<dbReference type="STRING" id="693979.Bache_1558"/>
<keyword evidence="3" id="KW-1185">Reference proteome</keyword>
<dbReference type="KEGG" id="bhl:Bache_1558"/>
<dbReference type="HOGENOM" id="CLU_2680096_0_0_10"/>
<dbReference type="AlphaFoldDB" id="E6SW88"/>
<dbReference type="EMBL" id="CP002352">
    <property type="protein sequence ID" value="ADV43563.1"/>
    <property type="molecule type" value="Genomic_DNA"/>
</dbReference>
<keyword evidence="1" id="KW-1133">Transmembrane helix</keyword>
<dbReference type="Proteomes" id="UP000008630">
    <property type="component" value="Chromosome"/>
</dbReference>
<keyword evidence="1" id="KW-0472">Membrane</keyword>
<evidence type="ECO:0000313" key="2">
    <source>
        <dbReference type="EMBL" id="ADV43563.1"/>
    </source>
</evidence>
<evidence type="ECO:0000256" key="1">
    <source>
        <dbReference type="SAM" id="Phobius"/>
    </source>
</evidence>
<feature type="transmembrane region" description="Helical" evidence="1">
    <location>
        <begin position="49"/>
        <end position="73"/>
    </location>
</feature>
<accession>E6SW88</accession>